<protein>
    <submittedName>
        <fullName evidence="1">Uncharacterized protein</fullName>
    </submittedName>
</protein>
<dbReference type="Proteomes" id="UP001341840">
    <property type="component" value="Unassembled WGS sequence"/>
</dbReference>
<organism evidence="1 2">
    <name type="scientific">Stylosanthes scabra</name>
    <dbReference type="NCBI Taxonomy" id="79078"/>
    <lineage>
        <taxon>Eukaryota</taxon>
        <taxon>Viridiplantae</taxon>
        <taxon>Streptophyta</taxon>
        <taxon>Embryophyta</taxon>
        <taxon>Tracheophyta</taxon>
        <taxon>Spermatophyta</taxon>
        <taxon>Magnoliopsida</taxon>
        <taxon>eudicotyledons</taxon>
        <taxon>Gunneridae</taxon>
        <taxon>Pentapetalae</taxon>
        <taxon>rosids</taxon>
        <taxon>fabids</taxon>
        <taxon>Fabales</taxon>
        <taxon>Fabaceae</taxon>
        <taxon>Papilionoideae</taxon>
        <taxon>50 kb inversion clade</taxon>
        <taxon>dalbergioids sensu lato</taxon>
        <taxon>Dalbergieae</taxon>
        <taxon>Pterocarpus clade</taxon>
        <taxon>Stylosanthes</taxon>
    </lineage>
</organism>
<name>A0ABU6QJU2_9FABA</name>
<keyword evidence="2" id="KW-1185">Reference proteome</keyword>
<sequence length="318" mass="35812">MADEDHTPTEAKDYYSKSIWWSKTPKRSERNNSNGVNGFYFSAVNDYIVTPEVSDSFEENRVLNNSARSTGVNNETFAACGGEEDGEYNRYSMVSLSTEIVEIVEDGKSITSNKDRRDDDIYVAVGKDDMDLVQWVLDHVVSSRARIFLVHVSPPITMIPTPVGKFDRSQLTPQQVRFYVNEVNSKRKELLQKYIQLINEAKLTAETLLLESNDTGKAILDLISILNISNMIIGMKKLPYTRNRRSNKLSKGEFVKKNAPMSCEVTLVCHGEEFIATPYMDQFASKGQVTVPMAVSQSKGHSKSYFFPCACLFTGKCT</sequence>
<reference evidence="1 2" key="1">
    <citation type="journal article" date="2023" name="Plants (Basel)">
        <title>Bridging the Gap: Combining Genomics and Transcriptomics Approaches to Understand Stylosanthes scabra, an Orphan Legume from the Brazilian Caatinga.</title>
        <authorList>
            <person name="Ferreira-Neto J.R.C."/>
            <person name="da Silva M.D."/>
            <person name="Binneck E."/>
            <person name="de Melo N.F."/>
            <person name="da Silva R.H."/>
            <person name="de Melo A.L.T.M."/>
            <person name="Pandolfi V."/>
            <person name="Bustamante F.O."/>
            <person name="Brasileiro-Vidal A.C."/>
            <person name="Benko-Iseppon A.M."/>
        </authorList>
    </citation>
    <scope>NUCLEOTIDE SEQUENCE [LARGE SCALE GENOMIC DNA]</scope>
    <source>
        <tissue evidence="1">Leaves</tissue>
    </source>
</reference>
<dbReference type="EMBL" id="JASCZI010000432">
    <property type="protein sequence ID" value="MED6111776.1"/>
    <property type="molecule type" value="Genomic_DNA"/>
</dbReference>
<dbReference type="PANTHER" id="PTHR47382">
    <property type="entry name" value="U-BOX DOMAIN-CONTAINING PROTEIN 52-LIKE"/>
    <property type="match status" value="1"/>
</dbReference>
<dbReference type="Gene3D" id="3.40.50.620">
    <property type="entry name" value="HUPs"/>
    <property type="match status" value="1"/>
</dbReference>
<gene>
    <name evidence="1" type="ORF">PIB30_055429</name>
</gene>
<dbReference type="PANTHER" id="PTHR47382:SF1">
    <property type="entry name" value="USPA DOMAIN-CONTAINING PROTEIN"/>
    <property type="match status" value="1"/>
</dbReference>
<comment type="caution">
    <text evidence="1">The sequence shown here is derived from an EMBL/GenBank/DDBJ whole genome shotgun (WGS) entry which is preliminary data.</text>
</comment>
<proteinExistence type="predicted"/>
<dbReference type="SUPFAM" id="SSF52402">
    <property type="entry name" value="Adenine nucleotide alpha hydrolases-like"/>
    <property type="match status" value="1"/>
</dbReference>
<dbReference type="CDD" id="cd01989">
    <property type="entry name" value="USP_STK_Ubox_N"/>
    <property type="match status" value="1"/>
</dbReference>
<dbReference type="InterPro" id="IPR014729">
    <property type="entry name" value="Rossmann-like_a/b/a_fold"/>
</dbReference>
<accession>A0ABU6QJU2</accession>
<evidence type="ECO:0000313" key="1">
    <source>
        <dbReference type="EMBL" id="MED6111776.1"/>
    </source>
</evidence>
<evidence type="ECO:0000313" key="2">
    <source>
        <dbReference type="Proteomes" id="UP001341840"/>
    </source>
</evidence>